<evidence type="ECO:0000313" key="2">
    <source>
        <dbReference type="EMBL" id="MDN7025113.1"/>
    </source>
</evidence>
<accession>A0ABT8MAZ6</accession>
<sequence length="321" mass="35364">MEDGMRDKARSVLKQILTAASYDVHEEDDPLDLSAVGSDDALVVLCSDDPDAIEEFDETTYRLRSGDGEIVCGKLLLSADGAAAAGSCTCWDMDDLARCAGEAARAYVLGRRLALDLAAPEPEPVQRQRPAAALPQPQDELSGPEIPHLPVQVSETRAVGIAGVKGAAKCRFIPHWHYRCTSTGDRQIKDKYVSFEADETGVLNGINGLRMEMEADRVETSAVPFGSEVLRPHIEKDEAEERLRREVIENLTQKVRFRQAKGDAIFYEEKVLKPDKNNITVDVRLIYVPVWQIRGGSRIVEVNAFTGEVLSTPMDEGVELL</sequence>
<gene>
    <name evidence="2" type="ORF">FGU65_09465</name>
</gene>
<protein>
    <recommendedName>
        <fullName evidence="4">PepSY domain-containing protein</fullName>
    </recommendedName>
</protein>
<reference evidence="2" key="1">
    <citation type="submission" date="2019-05" db="EMBL/GenBank/DDBJ databases">
        <title>Methanoculleus sp. FWC-SCC1, a methanogenic archaeon isolated from deep marine cold seep.</title>
        <authorList>
            <person name="Chen Y.-W."/>
            <person name="Chen S.-C."/>
            <person name="Teng N.-H."/>
            <person name="Lai M.-C."/>
        </authorList>
    </citation>
    <scope>NUCLEOTIDE SEQUENCE</scope>
    <source>
        <strain evidence="2">FWC-SCC1</strain>
    </source>
</reference>
<organism evidence="2 3">
    <name type="scientific">Methanoculleus frigidifontis</name>
    <dbReference type="NCBI Taxonomy" id="2584085"/>
    <lineage>
        <taxon>Archaea</taxon>
        <taxon>Methanobacteriati</taxon>
        <taxon>Methanobacteriota</taxon>
        <taxon>Stenosarchaea group</taxon>
        <taxon>Methanomicrobia</taxon>
        <taxon>Methanomicrobiales</taxon>
        <taxon>Methanomicrobiaceae</taxon>
        <taxon>Methanoculleus</taxon>
    </lineage>
</organism>
<keyword evidence="3" id="KW-1185">Reference proteome</keyword>
<comment type="caution">
    <text evidence="2">The sequence shown here is derived from an EMBL/GenBank/DDBJ whole genome shotgun (WGS) entry which is preliminary data.</text>
</comment>
<name>A0ABT8MAZ6_9EURY</name>
<evidence type="ECO:0008006" key="4">
    <source>
        <dbReference type="Google" id="ProtNLM"/>
    </source>
</evidence>
<proteinExistence type="predicted"/>
<dbReference type="RefSeq" id="WP_301664262.1">
    <property type="nucleotide sequence ID" value="NZ_VCYH01000006.1"/>
</dbReference>
<dbReference type="Proteomes" id="UP001168338">
    <property type="component" value="Unassembled WGS sequence"/>
</dbReference>
<feature type="region of interest" description="Disordered" evidence="1">
    <location>
        <begin position="121"/>
        <end position="146"/>
    </location>
</feature>
<evidence type="ECO:0000313" key="3">
    <source>
        <dbReference type="Proteomes" id="UP001168338"/>
    </source>
</evidence>
<dbReference type="EMBL" id="VCYH01000006">
    <property type="protein sequence ID" value="MDN7025113.1"/>
    <property type="molecule type" value="Genomic_DNA"/>
</dbReference>
<evidence type="ECO:0000256" key="1">
    <source>
        <dbReference type="SAM" id="MobiDB-lite"/>
    </source>
</evidence>